<dbReference type="PANTHER" id="PTHR30348">
    <property type="entry name" value="UNCHARACTERIZED PROTEIN YECE"/>
    <property type="match status" value="1"/>
</dbReference>
<gene>
    <name evidence="1" type="ORF">I6J18_16905</name>
</gene>
<dbReference type="SUPFAM" id="SSF117396">
    <property type="entry name" value="TM1631-like"/>
    <property type="match status" value="1"/>
</dbReference>
<accession>A0A974NK90</accession>
<dbReference type="KEGG" id="ppsr:I6J18_16905"/>
<dbReference type="Proteomes" id="UP000595254">
    <property type="component" value="Chromosome"/>
</dbReference>
<reference evidence="1 2" key="1">
    <citation type="submission" date="2021-01" db="EMBL/GenBank/DDBJ databases">
        <title>FDA dAtabase for Regulatory Grade micrObial Sequences (FDA-ARGOS): Supporting development and validation of Infectious Disease Dx tests.</title>
        <authorList>
            <person name="Nelson B."/>
            <person name="Plummer A."/>
            <person name="Tallon L."/>
            <person name="Sadzewicz L."/>
            <person name="Zhao X."/>
            <person name="Boylan J."/>
            <person name="Ott S."/>
            <person name="Bowen H."/>
            <person name="Vavikolanu K."/>
            <person name="Mehta A."/>
            <person name="Aluvathingal J."/>
            <person name="Nadendla S."/>
            <person name="Myers T."/>
            <person name="Yan Y."/>
            <person name="Sichtig H."/>
        </authorList>
    </citation>
    <scope>NUCLEOTIDE SEQUENCE [LARGE SCALE GENOMIC DNA]</scope>
    <source>
        <strain evidence="1 2">FDAARGOS_1161</strain>
    </source>
</reference>
<dbReference type="Gene3D" id="3.20.20.410">
    <property type="entry name" value="Protein of unknown function UPF0759"/>
    <property type="match status" value="1"/>
</dbReference>
<dbReference type="Pfam" id="PF01904">
    <property type="entry name" value="DUF72"/>
    <property type="match status" value="1"/>
</dbReference>
<organism evidence="1 2">
    <name type="scientific">Peribacillus psychrosaccharolyticus</name>
    <name type="common">Bacillus psychrosaccharolyticus</name>
    <dbReference type="NCBI Taxonomy" id="1407"/>
    <lineage>
        <taxon>Bacteria</taxon>
        <taxon>Bacillati</taxon>
        <taxon>Bacillota</taxon>
        <taxon>Bacilli</taxon>
        <taxon>Bacillales</taxon>
        <taxon>Bacillaceae</taxon>
        <taxon>Peribacillus</taxon>
    </lineage>
</organism>
<sequence>MIYIGVTGWGDHDRLYGDKLSPRNKLLEYGSHFPTVEVDASFYAVQPERNSKKWVADTPQGFQFVVKAYQGMTTHTRGEIPFQSRKEMFDAFHASLAPYQSAGKLAMVLFQFPPWFDCTRENVEYLRWCRAEMDNVPVSLEFRNQSWFTGKRREQTLDFMERESWIHAICDEPQSGEGSVPLVLQATNQEKTLVRFHGRNVYGWKKPSSGNWREVRYLYKYNRVELQEWVTRLRMLEKQSKDIFVLFNNNSGGDAAGNAKEMIELLNIEYEGLAPKQLDFF</sequence>
<evidence type="ECO:0000313" key="2">
    <source>
        <dbReference type="Proteomes" id="UP000595254"/>
    </source>
</evidence>
<dbReference type="PANTHER" id="PTHR30348:SF13">
    <property type="entry name" value="UPF0759 PROTEIN YUNF"/>
    <property type="match status" value="1"/>
</dbReference>
<dbReference type="EMBL" id="CP068053">
    <property type="protein sequence ID" value="QQS99297.1"/>
    <property type="molecule type" value="Genomic_DNA"/>
</dbReference>
<dbReference type="RefSeq" id="WP_040375900.1">
    <property type="nucleotide sequence ID" value="NZ_CP068053.1"/>
</dbReference>
<evidence type="ECO:0000313" key="1">
    <source>
        <dbReference type="EMBL" id="QQS99297.1"/>
    </source>
</evidence>
<proteinExistence type="predicted"/>
<protein>
    <submittedName>
        <fullName evidence="1">DUF72 domain-containing protein</fullName>
    </submittedName>
</protein>
<dbReference type="AlphaFoldDB" id="A0A974NK90"/>
<dbReference type="InterPro" id="IPR002763">
    <property type="entry name" value="DUF72"/>
</dbReference>
<keyword evidence="2" id="KW-1185">Reference proteome</keyword>
<dbReference type="InterPro" id="IPR036520">
    <property type="entry name" value="UPF0759_sf"/>
</dbReference>
<name>A0A974NK90_PERPY</name>